<feature type="domain" description="Calponin-homology (CH)" evidence="6">
    <location>
        <begin position="26"/>
        <end position="133"/>
    </location>
</feature>
<feature type="compositionally biased region" description="Basic and acidic residues" evidence="5">
    <location>
        <begin position="712"/>
        <end position="727"/>
    </location>
</feature>
<dbReference type="Pfam" id="PF00412">
    <property type="entry name" value="LIM"/>
    <property type="match status" value="1"/>
</dbReference>
<feature type="region of interest" description="Disordered" evidence="5">
    <location>
        <begin position="423"/>
        <end position="526"/>
    </location>
</feature>
<name>A0A913ZUI9_PATMI</name>
<feature type="compositionally biased region" description="Polar residues" evidence="5">
    <location>
        <begin position="300"/>
        <end position="314"/>
    </location>
</feature>
<feature type="domain" description="PDZ" evidence="8">
    <location>
        <begin position="612"/>
        <end position="677"/>
    </location>
</feature>
<feature type="compositionally biased region" description="Basic and acidic residues" evidence="5">
    <location>
        <begin position="785"/>
        <end position="807"/>
    </location>
</feature>
<feature type="compositionally biased region" description="Polar residues" evidence="5">
    <location>
        <begin position="732"/>
        <end position="742"/>
    </location>
</feature>
<dbReference type="CDD" id="cd08368">
    <property type="entry name" value="LIM"/>
    <property type="match status" value="1"/>
</dbReference>
<dbReference type="GO" id="GO:0030155">
    <property type="term" value="P:regulation of cell adhesion"/>
    <property type="evidence" value="ECO:0007669"/>
    <property type="project" value="InterPro"/>
</dbReference>
<feature type="compositionally biased region" description="Basic and acidic residues" evidence="5">
    <location>
        <begin position="1628"/>
        <end position="1640"/>
    </location>
</feature>
<dbReference type="PANTHER" id="PTHR46767:SF1">
    <property type="entry name" value="LIM DOMAIN ONLY PROTEIN 7"/>
    <property type="match status" value="1"/>
</dbReference>
<dbReference type="OMA" id="QMSEYEL"/>
<evidence type="ECO:0000313" key="9">
    <source>
        <dbReference type="EnsemblMetazoa" id="XP_038055134.1"/>
    </source>
</evidence>
<feature type="region of interest" description="Disordered" evidence="5">
    <location>
        <begin position="1419"/>
        <end position="1445"/>
    </location>
</feature>
<dbReference type="CDD" id="cd00136">
    <property type="entry name" value="PDZ_canonical"/>
    <property type="match status" value="1"/>
</dbReference>
<keyword evidence="2 4" id="KW-0862">Zinc</keyword>
<feature type="compositionally biased region" description="Basic and acidic residues" evidence="5">
    <location>
        <begin position="1502"/>
        <end position="1524"/>
    </location>
</feature>
<dbReference type="PROSITE" id="PS50023">
    <property type="entry name" value="LIM_DOMAIN_2"/>
    <property type="match status" value="1"/>
</dbReference>
<feature type="compositionally biased region" description="Basic and acidic residues" evidence="5">
    <location>
        <begin position="1758"/>
        <end position="1768"/>
    </location>
</feature>
<dbReference type="RefSeq" id="XP_038055134.1">
    <property type="nucleotide sequence ID" value="XM_038199206.1"/>
</dbReference>
<evidence type="ECO:0000259" key="8">
    <source>
        <dbReference type="PROSITE" id="PS50106"/>
    </source>
</evidence>
<feature type="compositionally biased region" description="Basic and acidic residues" evidence="5">
    <location>
        <begin position="755"/>
        <end position="772"/>
    </location>
</feature>
<dbReference type="SMART" id="SM00228">
    <property type="entry name" value="PDZ"/>
    <property type="match status" value="1"/>
</dbReference>
<evidence type="ECO:0000259" key="7">
    <source>
        <dbReference type="PROSITE" id="PS50023"/>
    </source>
</evidence>
<evidence type="ECO:0008006" key="11">
    <source>
        <dbReference type="Google" id="ProtNLM"/>
    </source>
</evidence>
<dbReference type="PROSITE" id="PS00478">
    <property type="entry name" value="LIM_DOMAIN_1"/>
    <property type="match status" value="1"/>
</dbReference>
<dbReference type="InterPro" id="IPR001715">
    <property type="entry name" value="CH_dom"/>
</dbReference>
<feature type="region of interest" description="Disordered" evidence="5">
    <location>
        <begin position="1502"/>
        <end position="1591"/>
    </location>
</feature>
<dbReference type="InterPro" id="IPR036872">
    <property type="entry name" value="CH_dom_sf"/>
</dbReference>
<feature type="compositionally biased region" description="Acidic residues" evidence="5">
    <location>
        <begin position="1007"/>
        <end position="1021"/>
    </location>
</feature>
<dbReference type="SUPFAM" id="SSF50156">
    <property type="entry name" value="PDZ domain-like"/>
    <property type="match status" value="1"/>
</dbReference>
<feature type="region of interest" description="Disordered" evidence="5">
    <location>
        <begin position="239"/>
        <end position="315"/>
    </location>
</feature>
<feature type="compositionally biased region" description="Basic and acidic residues" evidence="5">
    <location>
        <begin position="1045"/>
        <end position="1055"/>
    </location>
</feature>
<evidence type="ECO:0000256" key="4">
    <source>
        <dbReference type="PROSITE-ProRule" id="PRU00125"/>
    </source>
</evidence>
<dbReference type="GO" id="GO:0023051">
    <property type="term" value="P:regulation of signaling"/>
    <property type="evidence" value="ECO:0007669"/>
    <property type="project" value="InterPro"/>
</dbReference>
<feature type="region of interest" description="Disordered" evidence="5">
    <location>
        <begin position="755"/>
        <end position="844"/>
    </location>
</feature>
<dbReference type="GO" id="GO:0046872">
    <property type="term" value="F:metal ion binding"/>
    <property type="evidence" value="ECO:0007669"/>
    <property type="project" value="UniProtKB-KW"/>
</dbReference>
<protein>
    <recommendedName>
        <fullName evidence="11">LIM and calponin homology domains-containing protein 1-like</fullName>
    </recommendedName>
</protein>
<keyword evidence="3 4" id="KW-0440">LIM domain</keyword>
<evidence type="ECO:0000256" key="2">
    <source>
        <dbReference type="ARBA" id="ARBA00022833"/>
    </source>
</evidence>
<dbReference type="Gene3D" id="2.10.110.10">
    <property type="entry name" value="Cysteine Rich Protein"/>
    <property type="match status" value="1"/>
</dbReference>
<dbReference type="GeneID" id="119727352"/>
<dbReference type="SUPFAM" id="SSF47576">
    <property type="entry name" value="Calponin-homology domain, CH-domain"/>
    <property type="match status" value="1"/>
</dbReference>
<feature type="compositionally biased region" description="Basic and acidic residues" evidence="5">
    <location>
        <begin position="1533"/>
        <end position="1577"/>
    </location>
</feature>
<evidence type="ECO:0000256" key="1">
    <source>
        <dbReference type="ARBA" id="ARBA00022723"/>
    </source>
</evidence>
<dbReference type="Proteomes" id="UP000887568">
    <property type="component" value="Unplaced"/>
</dbReference>
<feature type="compositionally biased region" description="Polar residues" evidence="5">
    <location>
        <begin position="454"/>
        <end position="475"/>
    </location>
</feature>
<evidence type="ECO:0000256" key="5">
    <source>
        <dbReference type="SAM" id="MobiDB-lite"/>
    </source>
</evidence>
<feature type="region of interest" description="Disordered" evidence="5">
    <location>
        <begin position="703"/>
        <end position="743"/>
    </location>
</feature>
<evidence type="ECO:0000256" key="3">
    <source>
        <dbReference type="ARBA" id="ARBA00023038"/>
    </source>
</evidence>
<feature type="region of interest" description="Disordered" evidence="5">
    <location>
        <begin position="583"/>
        <end position="607"/>
    </location>
</feature>
<feature type="compositionally biased region" description="Basic and acidic residues" evidence="5">
    <location>
        <begin position="7"/>
        <end position="21"/>
    </location>
</feature>
<feature type="compositionally biased region" description="Polar residues" evidence="5">
    <location>
        <begin position="1222"/>
        <end position="1231"/>
    </location>
</feature>
<feature type="compositionally biased region" description="Low complexity" evidence="5">
    <location>
        <begin position="1097"/>
        <end position="1107"/>
    </location>
</feature>
<dbReference type="Gene3D" id="1.10.418.10">
    <property type="entry name" value="Calponin-like domain"/>
    <property type="match status" value="1"/>
</dbReference>
<dbReference type="Pfam" id="PF00595">
    <property type="entry name" value="PDZ"/>
    <property type="match status" value="1"/>
</dbReference>
<dbReference type="EnsemblMetazoa" id="XM_038199206.1">
    <property type="protein sequence ID" value="XP_038055134.1"/>
    <property type="gene ID" value="LOC119727352"/>
</dbReference>
<evidence type="ECO:0000259" key="6">
    <source>
        <dbReference type="PROSITE" id="PS50021"/>
    </source>
</evidence>
<dbReference type="OrthoDB" id="15627at2759"/>
<feature type="compositionally biased region" description="Basic and acidic residues" evidence="5">
    <location>
        <begin position="1238"/>
        <end position="1407"/>
    </location>
</feature>
<feature type="region of interest" description="Disordered" evidence="5">
    <location>
        <begin position="1658"/>
        <end position="1801"/>
    </location>
</feature>
<feature type="compositionally biased region" description="Basic and acidic residues" evidence="5">
    <location>
        <begin position="1665"/>
        <end position="1685"/>
    </location>
</feature>
<dbReference type="SMART" id="SM00132">
    <property type="entry name" value="LIM"/>
    <property type="match status" value="1"/>
</dbReference>
<accession>A0A913ZUI9</accession>
<dbReference type="InterPro" id="IPR036034">
    <property type="entry name" value="PDZ_sf"/>
</dbReference>
<dbReference type="Pfam" id="PF00307">
    <property type="entry name" value="CH"/>
    <property type="match status" value="1"/>
</dbReference>
<feature type="compositionally biased region" description="Basic and acidic residues" evidence="5">
    <location>
        <begin position="1022"/>
        <end position="1032"/>
    </location>
</feature>
<dbReference type="FunFam" id="1.10.418.10:FF:000038">
    <property type="entry name" value="LIM and calponin homology domains-containing protein 1"/>
    <property type="match status" value="1"/>
</dbReference>
<feature type="region of interest" description="Disordered" evidence="5">
    <location>
        <begin position="951"/>
        <end position="1407"/>
    </location>
</feature>
<feature type="region of interest" description="Disordered" evidence="5">
    <location>
        <begin position="350"/>
        <end position="395"/>
    </location>
</feature>
<dbReference type="SMART" id="SM00033">
    <property type="entry name" value="CH"/>
    <property type="match status" value="1"/>
</dbReference>
<dbReference type="InterPro" id="IPR029978">
    <property type="entry name" value="LMO-7"/>
</dbReference>
<evidence type="ECO:0000313" key="10">
    <source>
        <dbReference type="Proteomes" id="UP000887568"/>
    </source>
</evidence>
<keyword evidence="1 4" id="KW-0479">Metal-binding</keyword>
<keyword evidence="10" id="KW-1185">Reference proteome</keyword>
<dbReference type="Gene3D" id="2.30.42.10">
    <property type="match status" value="1"/>
</dbReference>
<dbReference type="PROSITE" id="PS50106">
    <property type="entry name" value="PDZ"/>
    <property type="match status" value="1"/>
</dbReference>
<dbReference type="CDD" id="cd21208">
    <property type="entry name" value="CH_LMO7-like"/>
    <property type="match status" value="1"/>
</dbReference>
<dbReference type="InterPro" id="IPR001781">
    <property type="entry name" value="Znf_LIM"/>
</dbReference>
<feature type="domain" description="LIM zinc-binding" evidence="7">
    <location>
        <begin position="1802"/>
        <end position="1868"/>
    </location>
</feature>
<feature type="region of interest" description="Disordered" evidence="5">
    <location>
        <begin position="1618"/>
        <end position="1640"/>
    </location>
</feature>
<feature type="compositionally biased region" description="Basic and acidic residues" evidence="5">
    <location>
        <begin position="363"/>
        <end position="380"/>
    </location>
</feature>
<feature type="region of interest" description="Disordered" evidence="5">
    <location>
        <begin position="1"/>
        <end position="25"/>
    </location>
</feature>
<organism evidence="9 10">
    <name type="scientific">Patiria miniata</name>
    <name type="common">Bat star</name>
    <name type="synonym">Asterina miniata</name>
    <dbReference type="NCBI Taxonomy" id="46514"/>
    <lineage>
        <taxon>Eukaryota</taxon>
        <taxon>Metazoa</taxon>
        <taxon>Echinodermata</taxon>
        <taxon>Eleutherozoa</taxon>
        <taxon>Asterozoa</taxon>
        <taxon>Asteroidea</taxon>
        <taxon>Valvatacea</taxon>
        <taxon>Valvatida</taxon>
        <taxon>Asterinidae</taxon>
        <taxon>Patiria</taxon>
    </lineage>
</organism>
<reference evidence="9" key="1">
    <citation type="submission" date="2022-11" db="UniProtKB">
        <authorList>
            <consortium name="EnsemblMetazoa"/>
        </authorList>
    </citation>
    <scope>IDENTIFICATION</scope>
</reference>
<sequence length="1873" mass="214883">MMDVDSDSERSASLRHPDRGEQTSLEDALVEARRWIENVTGMKFRTDDFRKSMTDGILLCMLLQKIKPGLIKKINKSRSIYAGVDNLNVFLGACEDLGLKAAQLFHPGDLQDLSSRASLSVQERRKEEERRLKSVCITIFWLGRTANQLDTYTGPHLNLDAFAPLIHGSSSLVKGLSPDNASSGVSSWASGTSTNNNFRSSLGYNDDVFTSDGIDLTAIAPEKYTEPKWKRDLRRELDSSVPGLSDYTGNVNSKPVLRMDSSRRRPPPVAAKPLHTRTRSMPERSNLERQNSVEDEDSQSYRSGSSGEPMSPTTYDEFVKSKGMVQEDQEVWMSMADTATSVVSVQRSLDSWKSRRRRATHSALERKASREEVEQNEQSRQRRRSKTYQEMMEEKEKREKILMKMATKNKSLDAEDIVHILTKPSLYEDEIQDVPERRPRSKSIPGNYKHGESSFPTFDTTNPSHDTTDAPSLSRQPPPDVSPKLKVRRSGVGSAFAPYQRTDSRGSSNGRKTMQSTQRVDDFTDLRPGHVEPLTFREKLLRDRDREIGLSVQQRDSKSSACLPQKKRLSMGIMGRVAAFNKGEGEDEHKAKPQPPKPAPKPSKEPEYTELTIKMKQRPRNEDGFGFTIFGGADSGRSIVVTSITPGSTAEKCELKVGDEIVAINGETTKMVTYDHALFCFSSSVLDGELTLKVHRYEDLGNRARSTTSTRSTERSPAKSDPSEFSKRRAMSQPTDPKNLSQAARARKILEQMREEEQRMEDMRREREEERMGVAVNGNQNWNHSDNKRDPLRAYYDEPEPEERHLGDAIPSGPAAPSVSKPKDSAPLGGPEQTSVVESEIKQEAVKPEEKLDLLLNLTRSSPNGEQYGKPSQVGVDVLGDEIPLKRDAISPDAGIVLDNDSKEDLDRKYPSENGSKPQVVDESIEPEDNLVIVGEQSVNLWKLLGHDALETPESDPLAKNGNVPEETGPDGGILDGSPDREIGRSKPHSHWINNLERLTMSMTMESDGEMFSSEDEERMEEEIMNRMQEEQRAEEEAEARHRRIQNDEKNKSPIEEDFITPQSKQAEEAPISFKSIPSEASAPAQMPWQQSENLPSSTSTTTVDSSKPPKYHPVKFTSGPKPFSNRRGPEPYKPPTFKPVSVKDNGPGVKQDMLKRRSDFFSKPPEMDQLPVFGYSDDERDMNNRSGQSSPVVGESVTAEVQQPIEAAIEQQVQEPVESSVRPQSKQPASLASRKAFNVEEEKKRLERWHAEQERIRQEQYEQEQRRLREQQEKDLERAESEERKRKMEEQQRLMEKQKILHEQAAEERKRLEEERKERVRKEQEYLERARLEREDAERERLKDEEEQQKMAAERKMREQEQLRREEEKRKRKEAERKAEEEAQRRRDEEELHRQELERQDREAEERRLEINRLREKEAEERARRKEEEERLAREQEEKEKERFARLRQEEIERIRAEEREKLQKEWEELQREKAKQKEREQVERERLEQLRAEQERLRQERIKLEKQQEEERRQLQREKERLLAQSTNSKPDADKIPYNKSDKNPDVIDKDNHYGEYGEPVKEREVIVSEEKKDVYSAPPQKNNDSYKVPGQAYMSQFKDGSMGTQHWMVEEAERRRLAEKTGTSHSHDPVEVHTRPIVRQDLDLEPVLEKKNYAPEHLAPVRHMDKRVSPEPMKIREQDVRQHPPPSQNPKSQAYREVAVDVPSDFQPVPRRLRAPEIEAEKKKKQNRQSMPDMGNRVPDVVRNDVYAPPVPPHSSDRNSARMPERIPQQPQLGPPGRTSAFQQPSKKPAPGRSVSGKVVCSNCSKTLGKGSAMIVESLGLHFHIQCFRCCVCNVQLANGTKGTDVRIRASKLHCQNCYSNDAGFEFTEV</sequence>
<dbReference type="PROSITE" id="PS50021">
    <property type="entry name" value="CH"/>
    <property type="match status" value="1"/>
</dbReference>
<feature type="region of interest" description="Disordered" evidence="5">
    <location>
        <begin position="892"/>
        <end position="924"/>
    </location>
</feature>
<dbReference type="InterPro" id="IPR001478">
    <property type="entry name" value="PDZ"/>
</dbReference>
<dbReference type="PANTHER" id="PTHR46767">
    <property type="entry name" value="LIM DOMAIN ONLY PROTEIN 7"/>
    <property type="match status" value="1"/>
</dbReference>
<feature type="compositionally biased region" description="Polar residues" evidence="5">
    <location>
        <begin position="505"/>
        <end position="518"/>
    </location>
</feature>
<proteinExistence type="predicted"/>
<feature type="compositionally biased region" description="Basic and acidic residues" evidence="5">
    <location>
        <begin position="900"/>
        <end position="911"/>
    </location>
</feature>